<evidence type="ECO:0000313" key="3">
    <source>
        <dbReference type="Proteomes" id="UP000637002"/>
    </source>
</evidence>
<organism evidence="2 3">
    <name type="scientific">Chelatococcus reniformis</name>
    <dbReference type="NCBI Taxonomy" id="1494448"/>
    <lineage>
        <taxon>Bacteria</taxon>
        <taxon>Pseudomonadati</taxon>
        <taxon>Pseudomonadota</taxon>
        <taxon>Alphaproteobacteria</taxon>
        <taxon>Hyphomicrobiales</taxon>
        <taxon>Chelatococcaceae</taxon>
        <taxon>Chelatococcus</taxon>
    </lineage>
</organism>
<proteinExistence type="predicted"/>
<name>A0A916TXY3_9HYPH</name>
<evidence type="ECO:0000313" key="2">
    <source>
        <dbReference type="EMBL" id="GGC46800.1"/>
    </source>
</evidence>
<comment type="caution">
    <text evidence="2">The sequence shown here is derived from an EMBL/GenBank/DDBJ whole genome shotgun (WGS) entry which is preliminary data.</text>
</comment>
<accession>A0A916TXY3</accession>
<dbReference type="AlphaFoldDB" id="A0A916TXY3"/>
<dbReference type="Gene3D" id="3.40.50.11090">
    <property type="match status" value="1"/>
</dbReference>
<gene>
    <name evidence="2" type="ORF">GCM10010994_02430</name>
</gene>
<dbReference type="Pfam" id="PF00534">
    <property type="entry name" value="Glycos_transf_1"/>
    <property type="match status" value="1"/>
</dbReference>
<dbReference type="Proteomes" id="UP000637002">
    <property type="component" value="Unassembled WGS sequence"/>
</dbReference>
<dbReference type="EMBL" id="BMGG01000001">
    <property type="protein sequence ID" value="GGC46800.1"/>
    <property type="molecule type" value="Genomic_DNA"/>
</dbReference>
<sequence>MLSVMFILPVAGESGGAHSVMQEADAMARLGVPVAIAVDQVNAERLRAAYDDLPLIAGQIVGFGGAHDLASLIAQRAPSVVVATTNESVHTIAAAVTGAGGPGRTKFAYYIQDYEPFFHDQGSDDWLAAHASYGLIPGMTHFAKTRWLQEVVEANHKVPVRKVEASIDHTVYFPDLAARARARDRFIVAGMIRPWTPRRAPRRTARLLNQVAETLGENVSCLSFGCEAQSLRASSLALNGVQHVGVLRRHEVGELFRGVDLFLDLSDYQAFGRTALEAMSCGCLAVVPAHGGAYEFASHGRNGFIVDTRRDADILQAVEAFLGLSGPDRGSMIMNAVATGYRYSAERAALSEIELFLSL</sequence>
<keyword evidence="3" id="KW-1185">Reference proteome</keyword>
<dbReference type="Gene3D" id="3.40.50.2000">
    <property type="entry name" value="Glycogen Phosphorylase B"/>
    <property type="match status" value="1"/>
</dbReference>
<dbReference type="GO" id="GO:0016757">
    <property type="term" value="F:glycosyltransferase activity"/>
    <property type="evidence" value="ECO:0007669"/>
    <property type="project" value="InterPro"/>
</dbReference>
<reference evidence="2" key="2">
    <citation type="submission" date="2020-09" db="EMBL/GenBank/DDBJ databases">
        <authorList>
            <person name="Sun Q."/>
            <person name="Zhou Y."/>
        </authorList>
    </citation>
    <scope>NUCLEOTIDE SEQUENCE</scope>
    <source>
        <strain evidence="2">CGMCC 1.12919</strain>
    </source>
</reference>
<reference evidence="2" key="1">
    <citation type="journal article" date="2014" name="Int. J. Syst. Evol. Microbiol.">
        <title>Complete genome sequence of Corynebacterium casei LMG S-19264T (=DSM 44701T), isolated from a smear-ripened cheese.</title>
        <authorList>
            <consortium name="US DOE Joint Genome Institute (JGI-PGF)"/>
            <person name="Walter F."/>
            <person name="Albersmeier A."/>
            <person name="Kalinowski J."/>
            <person name="Ruckert C."/>
        </authorList>
    </citation>
    <scope>NUCLEOTIDE SEQUENCE</scope>
    <source>
        <strain evidence="2">CGMCC 1.12919</strain>
    </source>
</reference>
<dbReference type="InterPro" id="IPR001296">
    <property type="entry name" value="Glyco_trans_1"/>
</dbReference>
<evidence type="ECO:0000259" key="1">
    <source>
        <dbReference type="Pfam" id="PF00534"/>
    </source>
</evidence>
<feature type="domain" description="Glycosyl transferase family 1" evidence="1">
    <location>
        <begin position="213"/>
        <end position="330"/>
    </location>
</feature>
<dbReference type="PANTHER" id="PTHR12526">
    <property type="entry name" value="GLYCOSYLTRANSFERASE"/>
    <property type="match status" value="1"/>
</dbReference>
<dbReference type="SUPFAM" id="SSF53756">
    <property type="entry name" value="UDP-Glycosyltransferase/glycogen phosphorylase"/>
    <property type="match status" value="1"/>
</dbReference>
<protein>
    <recommendedName>
        <fullName evidence="1">Glycosyl transferase family 1 domain-containing protein</fullName>
    </recommendedName>
</protein>